<proteinExistence type="inferred from homology"/>
<evidence type="ECO:0000256" key="3">
    <source>
        <dbReference type="ARBA" id="ARBA00022491"/>
    </source>
</evidence>
<dbReference type="Gene3D" id="2.30.30.110">
    <property type="match status" value="1"/>
</dbReference>
<evidence type="ECO:0000256" key="7">
    <source>
        <dbReference type="ARBA" id="ARBA00033135"/>
    </source>
</evidence>
<organism evidence="8 9">
    <name type="scientific">Novosphingobium resinovorum</name>
    <dbReference type="NCBI Taxonomy" id="158500"/>
    <lineage>
        <taxon>Bacteria</taxon>
        <taxon>Pseudomonadati</taxon>
        <taxon>Pseudomonadota</taxon>
        <taxon>Alphaproteobacteria</taxon>
        <taxon>Sphingomonadales</taxon>
        <taxon>Sphingomonadaceae</taxon>
        <taxon>Novosphingobium</taxon>
    </lineage>
</organism>
<dbReference type="GO" id="GO:0006276">
    <property type="term" value="P:plasmid maintenance"/>
    <property type="evidence" value="ECO:0007669"/>
    <property type="project" value="InterPro"/>
</dbReference>
<sequence length="94" mass="10449">MYRMAHRDGYMLDCQADLLSDFATRFVAPLLPLAEAPPPVPRLNPVFEIEGVRCVMVPQLVTSVPASDLRIRVTSLHEHDLTIGNALDMLISGY</sequence>
<name>A0A1D8A8G2_9SPHN</name>
<dbReference type="AlphaFoldDB" id="A0A1D8A8G2"/>
<dbReference type="InterPro" id="IPR002712">
    <property type="entry name" value="CcdB"/>
</dbReference>
<keyword evidence="3" id="KW-0678">Repressor</keyword>
<gene>
    <name evidence="8" type="ORF">BES08_17665</name>
</gene>
<evidence type="ECO:0000313" key="9">
    <source>
        <dbReference type="Proteomes" id="UP000094626"/>
    </source>
</evidence>
<evidence type="ECO:0000256" key="4">
    <source>
        <dbReference type="ARBA" id="ARBA00023015"/>
    </source>
</evidence>
<dbReference type="Proteomes" id="UP000094626">
    <property type="component" value="Chromosome"/>
</dbReference>
<dbReference type="GO" id="GO:0008657">
    <property type="term" value="F:DNA topoisomerase type II (double strand cut, ATP-hydrolyzing) inhibitor activity"/>
    <property type="evidence" value="ECO:0007669"/>
    <property type="project" value="InterPro"/>
</dbReference>
<evidence type="ECO:0000256" key="1">
    <source>
        <dbReference type="ARBA" id="ARBA00005230"/>
    </source>
</evidence>
<reference evidence="9" key="1">
    <citation type="journal article" date="2017" name="J. Biotechnol.">
        <title>Complete genome sequence of Novosphingobium resinovorum SA1, a versatile xenobiotic-degrading bacterium capable of utilizing sulfanilic acid.</title>
        <authorList>
            <person name="Hegedus B."/>
            <person name="Kos P.B."/>
            <person name="Balint B."/>
            <person name="Maroti G."/>
            <person name="Gan H.M."/>
            <person name="Perei K."/>
            <person name="Rakhely G."/>
        </authorList>
    </citation>
    <scope>NUCLEOTIDE SEQUENCE [LARGE SCALE GENOMIC DNA]</scope>
    <source>
        <strain evidence="9">SA1</strain>
    </source>
</reference>
<dbReference type="SUPFAM" id="SSF50118">
    <property type="entry name" value="Cell growth inhibitor/plasmid maintenance toxic component"/>
    <property type="match status" value="1"/>
</dbReference>
<dbReference type="InterPro" id="IPR011067">
    <property type="entry name" value="Plasmid_toxin/cell-grow_inhib"/>
</dbReference>
<evidence type="ECO:0000313" key="8">
    <source>
        <dbReference type="EMBL" id="AOR78376.1"/>
    </source>
</evidence>
<comment type="similarity">
    <text evidence="1">Belongs to the CcdB toxin family.</text>
</comment>
<evidence type="ECO:0000256" key="2">
    <source>
        <dbReference type="ARBA" id="ARBA00015075"/>
    </source>
</evidence>
<protein>
    <recommendedName>
        <fullName evidence="2">Toxin CcdB</fullName>
    </recommendedName>
    <alternativeName>
        <fullName evidence="7">Cytotoxic protein CcdB</fullName>
    </alternativeName>
    <alternativeName>
        <fullName evidence="6">Protein LetD</fullName>
    </alternativeName>
</protein>
<keyword evidence="4" id="KW-0805">Transcription regulation</keyword>
<dbReference type="EMBL" id="CP017075">
    <property type="protein sequence ID" value="AOR78376.1"/>
    <property type="molecule type" value="Genomic_DNA"/>
</dbReference>
<dbReference type="KEGG" id="nre:BES08_17665"/>
<evidence type="ECO:0000256" key="6">
    <source>
        <dbReference type="ARBA" id="ARBA00029628"/>
    </source>
</evidence>
<keyword evidence="5" id="KW-0804">Transcription</keyword>
<dbReference type="Pfam" id="PF01845">
    <property type="entry name" value="CcdB"/>
    <property type="match status" value="1"/>
</dbReference>
<keyword evidence="9" id="KW-1185">Reference proteome</keyword>
<accession>A0A1D8A8G2</accession>
<evidence type="ECO:0000256" key="5">
    <source>
        <dbReference type="ARBA" id="ARBA00023163"/>
    </source>
</evidence>